<name>A0ACC2CED9_DIPCM</name>
<gene>
    <name evidence="1" type="ORF">O6H91_10G009400</name>
</gene>
<protein>
    <submittedName>
        <fullName evidence="1">Uncharacterized protein</fullName>
    </submittedName>
</protein>
<keyword evidence="2" id="KW-1185">Reference proteome</keyword>
<accession>A0ACC2CED9</accession>
<evidence type="ECO:0000313" key="2">
    <source>
        <dbReference type="Proteomes" id="UP001162992"/>
    </source>
</evidence>
<dbReference type="Proteomes" id="UP001162992">
    <property type="component" value="Chromosome 10"/>
</dbReference>
<dbReference type="EMBL" id="CM055101">
    <property type="protein sequence ID" value="KAJ7540345.1"/>
    <property type="molecule type" value="Genomic_DNA"/>
</dbReference>
<organism evidence="1 2">
    <name type="scientific">Diphasiastrum complanatum</name>
    <name type="common">Issler's clubmoss</name>
    <name type="synonym">Lycopodium complanatum</name>
    <dbReference type="NCBI Taxonomy" id="34168"/>
    <lineage>
        <taxon>Eukaryota</taxon>
        <taxon>Viridiplantae</taxon>
        <taxon>Streptophyta</taxon>
        <taxon>Embryophyta</taxon>
        <taxon>Tracheophyta</taxon>
        <taxon>Lycopodiopsida</taxon>
        <taxon>Lycopodiales</taxon>
        <taxon>Lycopodiaceae</taxon>
        <taxon>Lycopodioideae</taxon>
        <taxon>Diphasiastrum</taxon>
    </lineage>
</organism>
<comment type="caution">
    <text evidence="1">The sequence shown here is derived from an EMBL/GenBank/DDBJ whole genome shotgun (WGS) entry which is preliminary data.</text>
</comment>
<evidence type="ECO:0000313" key="1">
    <source>
        <dbReference type="EMBL" id="KAJ7540345.1"/>
    </source>
</evidence>
<reference evidence="2" key="1">
    <citation type="journal article" date="2024" name="Proc. Natl. Acad. Sci. U.S.A.">
        <title>Extraordinary preservation of gene collinearity over three hundred million years revealed in homosporous lycophytes.</title>
        <authorList>
            <person name="Li C."/>
            <person name="Wickell D."/>
            <person name="Kuo L.Y."/>
            <person name="Chen X."/>
            <person name="Nie B."/>
            <person name="Liao X."/>
            <person name="Peng D."/>
            <person name="Ji J."/>
            <person name="Jenkins J."/>
            <person name="Williams M."/>
            <person name="Shu S."/>
            <person name="Plott C."/>
            <person name="Barry K."/>
            <person name="Rajasekar S."/>
            <person name="Grimwood J."/>
            <person name="Han X."/>
            <person name="Sun S."/>
            <person name="Hou Z."/>
            <person name="He W."/>
            <person name="Dai G."/>
            <person name="Sun C."/>
            <person name="Schmutz J."/>
            <person name="Leebens-Mack J.H."/>
            <person name="Li F.W."/>
            <person name="Wang L."/>
        </authorList>
    </citation>
    <scope>NUCLEOTIDE SEQUENCE [LARGE SCALE GENOMIC DNA]</scope>
    <source>
        <strain evidence="2">cv. PW_Plant_1</strain>
    </source>
</reference>
<sequence length="328" mass="37539">MEDIEKYSKRVVQVMPHQNEDIDKLLQLMGVPLVKNYSMMDIDYPNMNKHLHFHLSTCQAPSEAEAECAALCKLNKAFAVASEDMDSLSFGAPRLVRYLLSPVSQKLPIMEYDLSKVLEELKLSLNQFVDLCILAGCDYIENIKGIGPQTALKLVQKYGSIEVILENLNKDRYHIPDSWAFPDARELFHQPLTSAPSQPEFEWNEPNEEGIKLFLVEKNNFNQDRVMKGLRRLEIARKESKQVRLKPSAISCGNSVVKLAAFTRKPSHCRYRSLIHLNRSLRCCPTFSGRKLSEPSTYQQSHLLQSAVGCYQNCLRGPYTQPRIFRCI</sequence>
<proteinExistence type="predicted"/>